<keyword evidence="1" id="KW-0812">Transmembrane</keyword>
<evidence type="ECO:0000313" key="3">
    <source>
        <dbReference type="Proteomes" id="UP001189624"/>
    </source>
</evidence>
<sequence>MVRWHAINQDKAAVSHPSAEDTVSFFRTCLNGLNAIAGVGILSVAYALASGGWLSLVLEQHFTQAR</sequence>
<name>A0AA86RUZ9_9FABA</name>
<gene>
    <name evidence="2" type="ORF">AYBTSS11_LOCUS1367</name>
</gene>
<reference evidence="2" key="1">
    <citation type="submission" date="2023-10" db="EMBL/GenBank/DDBJ databases">
        <authorList>
            <person name="Domelevo Entfellner J.-B."/>
        </authorList>
    </citation>
    <scope>NUCLEOTIDE SEQUENCE</scope>
</reference>
<evidence type="ECO:0000313" key="2">
    <source>
        <dbReference type="EMBL" id="CAJ1829659.1"/>
    </source>
</evidence>
<keyword evidence="3" id="KW-1185">Reference proteome</keyword>
<keyword evidence="1" id="KW-1133">Transmembrane helix</keyword>
<organism evidence="2 3">
    <name type="scientific">Sphenostylis stenocarpa</name>
    <dbReference type="NCBI Taxonomy" id="92480"/>
    <lineage>
        <taxon>Eukaryota</taxon>
        <taxon>Viridiplantae</taxon>
        <taxon>Streptophyta</taxon>
        <taxon>Embryophyta</taxon>
        <taxon>Tracheophyta</taxon>
        <taxon>Spermatophyta</taxon>
        <taxon>Magnoliopsida</taxon>
        <taxon>eudicotyledons</taxon>
        <taxon>Gunneridae</taxon>
        <taxon>Pentapetalae</taxon>
        <taxon>rosids</taxon>
        <taxon>fabids</taxon>
        <taxon>Fabales</taxon>
        <taxon>Fabaceae</taxon>
        <taxon>Papilionoideae</taxon>
        <taxon>50 kb inversion clade</taxon>
        <taxon>NPAAA clade</taxon>
        <taxon>indigoferoid/millettioid clade</taxon>
        <taxon>Phaseoleae</taxon>
        <taxon>Sphenostylis</taxon>
    </lineage>
</organism>
<dbReference type="Proteomes" id="UP001189624">
    <property type="component" value="Chromosome 1"/>
</dbReference>
<dbReference type="EMBL" id="OY731398">
    <property type="protein sequence ID" value="CAJ1829659.1"/>
    <property type="molecule type" value="Genomic_DNA"/>
</dbReference>
<keyword evidence="1" id="KW-0472">Membrane</keyword>
<feature type="transmembrane region" description="Helical" evidence="1">
    <location>
        <begin position="35"/>
        <end position="58"/>
    </location>
</feature>
<evidence type="ECO:0000256" key="1">
    <source>
        <dbReference type="SAM" id="Phobius"/>
    </source>
</evidence>
<accession>A0AA86RUZ9</accession>
<dbReference type="Gramene" id="rna-AYBTSS11_LOCUS1367">
    <property type="protein sequence ID" value="CAJ1829659.1"/>
    <property type="gene ID" value="gene-AYBTSS11_LOCUS1367"/>
</dbReference>
<proteinExistence type="predicted"/>
<dbReference type="AlphaFoldDB" id="A0AA86RUZ9"/>
<protein>
    <submittedName>
        <fullName evidence="2">Uncharacterized protein</fullName>
    </submittedName>
</protein>